<keyword evidence="1" id="KW-1133">Transmembrane helix</keyword>
<organism evidence="2 3">
    <name type="scientific">Roseibium alexandrii</name>
    <dbReference type="NCBI Taxonomy" id="388408"/>
    <lineage>
        <taxon>Bacteria</taxon>
        <taxon>Pseudomonadati</taxon>
        <taxon>Pseudomonadota</taxon>
        <taxon>Alphaproteobacteria</taxon>
        <taxon>Hyphomicrobiales</taxon>
        <taxon>Stappiaceae</taxon>
        <taxon>Roseibium</taxon>
    </lineage>
</organism>
<dbReference type="GO" id="GO:0005886">
    <property type="term" value="C:plasma membrane"/>
    <property type="evidence" value="ECO:0007669"/>
    <property type="project" value="TreeGrafter"/>
</dbReference>
<keyword evidence="1" id="KW-0472">Membrane</keyword>
<reference evidence="3" key="1">
    <citation type="submission" date="2015-07" db="EMBL/GenBank/DDBJ databases">
        <authorList>
            <person name="Rodrigo-Torres Lidia"/>
            <person name="Arahal R.David."/>
        </authorList>
    </citation>
    <scope>NUCLEOTIDE SEQUENCE [LARGE SCALE GENOMIC DNA]</scope>
    <source>
        <strain evidence="3">CECT 5112</strain>
    </source>
</reference>
<evidence type="ECO:0000313" key="2">
    <source>
        <dbReference type="EMBL" id="CTQ72663.1"/>
    </source>
</evidence>
<proteinExistence type="predicted"/>
<accession>A0A0M7AFY3</accession>
<dbReference type="AlphaFoldDB" id="A0A0M7AFY3"/>
<dbReference type="STRING" id="388408.LAX5112_03262"/>
<dbReference type="OrthoDB" id="8429176at2"/>
<dbReference type="InterPro" id="IPR052894">
    <property type="entry name" value="AsmA-related"/>
</dbReference>
<dbReference type="PANTHER" id="PTHR30441">
    <property type="entry name" value="DUF748 DOMAIN-CONTAINING PROTEIN"/>
    <property type="match status" value="1"/>
</dbReference>
<sequence>MAIQTPKVAVRPNIRIVRRVFAGCVVGLLVLAAFVVSALTLGIFEPLRQSIASRILTVQLNRSAEVQGPVRIEFGSQIVVRMEDAVVERYSQPKGGTGRFFDYVRFDAPYRLLLGDLSGISNFEMAGADIELLASPGETTEAEMAYYQLPSELINLPVFEALKLTDVTLHYLGVQSGWNERVNIRSLTIAPSDEAETLDVDLDADLNGTPLQVSGEIARPPHNEPLQNGAFELALTFPGIDSKISGRINTSTAYAGVEGELELSSGSLAQALASGGLTSEVDGQVDASWKLSGTLESLSISDIEINFTSRHSDKVTITGAIENASLDPFVDLSFNALLAPFASAESELAIEILVLAGEIYGPLNDLAIRNAQVKTNAAILDIETIGPISVGHIVKSEDGRVGLQELTINNGTVGSPNLTLTGQIDDVIALDGITLIGRFEYSVSFFLNANREPLPDLGTLAGQIELSDSDSWFALNTFKAAVEGSDLLDFSFDLTVPELRRVDELKFATEFAIPDPAAVVELVSGATSEAIPEITFSGQSSLQSGELGFSGEFVSGNSAIKADLNVGQKPETSTWLLSGDIGSEALNLSDLLGLAQLAELGFEGPETGIEITDSDASQFAVSIHVAAKSLVAGKKKAGDISAHVHFGDEVLSIAELALAYIGGRVSGDLGFNFKTEPPVASIKGRMEKFPLKNLMNELGLTAPISSTVYASLDLHGETRSLDAFLDTLNGEMTTSLWGGIFRTG</sequence>
<dbReference type="RefSeq" id="WP_055672681.1">
    <property type="nucleotide sequence ID" value="NZ_CXWD01000012.1"/>
</dbReference>
<evidence type="ECO:0000313" key="3">
    <source>
        <dbReference type="Proteomes" id="UP000053235"/>
    </source>
</evidence>
<protein>
    <submittedName>
        <fullName evidence="2">Uncharacterized protein</fullName>
    </submittedName>
</protein>
<gene>
    <name evidence="2" type="ORF">LAX5112_03262</name>
</gene>
<dbReference type="EMBL" id="CXWD01000012">
    <property type="protein sequence ID" value="CTQ72663.1"/>
    <property type="molecule type" value="Genomic_DNA"/>
</dbReference>
<dbReference type="Proteomes" id="UP000053235">
    <property type="component" value="Unassembled WGS sequence"/>
</dbReference>
<keyword evidence="3" id="KW-1185">Reference proteome</keyword>
<name>A0A0M7AFY3_9HYPH</name>
<evidence type="ECO:0000256" key="1">
    <source>
        <dbReference type="SAM" id="Phobius"/>
    </source>
</evidence>
<dbReference type="PANTHER" id="PTHR30441:SF4">
    <property type="entry name" value="PROTEIN ASMA"/>
    <property type="match status" value="1"/>
</dbReference>
<feature type="transmembrane region" description="Helical" evidence="1">
    <location>
        <begin position="20"/>
        <end position="44"/>
    </location>
</feature>
<dbReference type="GO" id="GO:0090313">
    <property type="term" value="P:regulation of protein targeting to membrane"/>
    <property type="evidence" value="ECO:0007669"/>
    <property type="project" value="TreeGrafter"/>
</dbReference>
<keyword evidence="1" id="KW-0812">Transmembrane</keyword>